<dbReference type="EMBL" id="RHFK02000024">
    <property type="protein sequence ID" value="TWW54945.1"/>
    <property type="molecule type" value="Genomic_DNA"/>
</dbReference>
<evidence type="ECO:0000313" key="2">
    <source>
        <dbReference type="Proteomes" id="UP000324091"/>
    </source>
</evidence>
<keyword evidence="2" id="KW-1185">Reference proteome</keyword>
<organism evidence="1 2">
    <name type="scientific">Takifugu flavidus</name>
    <name type="common">sansaifugu</name>
    <dbReference type="NCBI Taxonomy" id="433684"/>
    <lineage>
        <taxon>Eukaryota</taxon>
        <taxon>Metazoa</taxon>
        <taxon>Chordata</taxon>
        <taxon>Craniata</taxon>
        <taxon>Vertebrata</taxon>
        <taxon>Euteleostomi</taxon>
        <taxon>Actinopterygii</taxon>
        <taxon>Neopterygii</taxon>
        <taxon>Teleostei</taxon>
        <taxon>Neoteleostei</taxon>
        <taxon>Acanthomorphata</taxon>
        <taxon>Eupercaria</taxon>
        <taxon>Tetraodontiformes</taxon>
        <taxon>Tetradontoidea</taxon>
        <taxon>Tetraodontidae</taxon>
        <taxon>Takifugu</taxon>
    </lineage>
</organism>
<dbReference type="PANTHER" id="PTHR47773:SF1">
    <property type="entry name" value="C2H2-TYPE DOMAIN-CONTAINING PROTEIN"/>
    <property type="match status" value="1"/>
</dbReference>
<dbReference type="Proteomes" id="UP000324091">
    <property type="component" value="Unassembled WGS sequence"/>
</dbReference>
<dbReference type="PANTHER" id="PTHR47773">
    <property type="entry name" value="SI:DKEY-9I5.2-RELATED"/>
    <property type="match status" value="1"/>
</dbReference>
<evidence type="ECO:0000313" key="1">
    <source>
        <dbReference type="EMBL" id="TWW54945.1"/>
    </source>
</evidence>
<sequence>MANVGRQVQESHCEEYLQRKDLCTTLLTQYSEPGKSAKWCTNVGNKRSQILMSVLTCEKSLEKMQRMAEGLMERYQRA</sequence>
<dbReference type="AlphaFoldDB" id="A0A5C6MK07"/>
<accession>A0A5C6MK07</accession>
<protein>
    <submittedName>
        <fullName evidence="1">Uncharacterized protein</fullName>
    </submittedName>
</protein>
<name>A0A5C6MK07_9TELE</name>
<reference evidence="1 2" key="1">
    <citation type="submission" date="2019-04" db="EMBL/GenBank/DDBJ databases">
        <title>Chromosome genome assembly for Takifugu flavidus.</title>
        <authorList>
            <person name="Xiao S."/>
        </authorList>
    </citation>
    <scope>NUCLEOTIDE SEQUENCE [LARGE SCALE GENOMIC DNA]</scope>
    <source>
        <strain evidence="1">HTHZ2018</strain>
        <tissue evidence="1">Muscle</tissue>
    </source>
</reference>
<proteinExistence type="predicted"/>
<comment type="caution">
    <text evidence="1">The sequence shown here is derived from an EMBL/GenBank/DDBJ whole genome shotgun (WGS) entry which is preliminary data.</text>
</comment>
<gene>
    <name evidence="1" type="ORF">D4764_0131900</name>
</gene>